<keyword evidence="1" id="KW-0812">Transmembrane</keyword>
<accession>A0A0A9CYF4</accession>
<evidence type="ECO:0000313" key="2">
    <source>
        <dbReference type="EMBL" id="JAD76512.1"/>
    </source>
</evidence>
<reference evidence="2" key="2">
    <citation type="journal article" date="2015" name="Data Brief">
        <title>Shoot transcriptome of the giant reed, Arundo donax.</title>
        <authorList>
            <person name="Barrero R.A."/>
            <person name="Guerrero F.D."/>
            <person name="Moolhuijzen P."/>
            <person name="Goolsby J.A."/>
            <person name="Tidwell J."/>
            <person name="Bellgard S.E."/>
            <person name="Bellgard M.I."/>
        </authorList>
    </citation>
    <scope>NUCLEOTIDE SEQUENCE</scope>
    <source>
        <tissue evidence="2">Shoot tissue taken approximately 20 cm above the soil surface</tissue>
    </source>
</reference>
<dbReference type="AlphaFoldDB" id="A0A0A9CYF4"/>
<dbReference type="EMBL" id="GBRH01221383">
    <property type="protein sequence ID" value="JAD76512.1"/>
    <property type="molecule type" value="Transcribed_RNA"/>
</dbReference>
<protein>
    <submittedName>
        <fullName evidence="2">Uncharacterized protein</fullName>
    </submittedName>
</protein>
<reference evidence="2" key="1">
    <citation type="submission" date="2014-09" db="EMBL/GenBank/DDBJ databases">
        <authorList>
            <person name="Magalhaes I.L.F."/>
            <person name="Oliveira U."/>
            <person name="Santos F.R."/>
            <person name="Vidigal T.H.D.A."/>
            <person name="Brescovit A.D."/>
            <person name="Santos A.J."/>
        </authorList>
    </citation>
    <scope>NUCLEOTIDE SEQUENCE</scope>
    <source>
        <tissue evidence="2">Shoot tissue taken approximately 20 cm above the soil surface</tissue>
    </source>
</reference>
<proteinExistence type="predicted"/>
<evidence type="ECO:0000256" key="1">
    <source>
        <dbReference type="SAM" id="Phobius"/>
    </source>
</evidence>
<name>A0A0A9CYF4_ARUDO</name>
<keyword evidence="1" id="KW-1133">Transmembrane helix</keyword>
<feature type="transmembrane region" description="Helical" evidence="1">
    <location>
        <begin position="12"/>
        <end position="32"/>
    </location>
</feature>
<sequence length="78" mass="8768">MEEMTVLPDFTFLYLVLIANGHAFGASSFHVLRICNGIRRLVLKLSGPSNSEVNLKTKWHFGHGHSRQNTTLTIDICI</sequence>
<organism evidence="2">
    <name type="scientific">Arundo donax</name>
    <name type="common">Giant reed</name>
    <name type="synonym">Donax arundinaceus</name>
    <dbReference type="NCBI Taxonomy" id="35708"/>
    <lineage>
        <taxon>Eukaryota</taxon>
        <taxon>Viridiplantae</taxon>
        <taxon>Streptophyta</taxon>
        <taxon>Embryophyta</taxon>
        <taxon>Tracheophyta</taxon>
        <taxon>Spermatophyta</taxon>
        <taxon>Magnoliopsida</taxon>
        <taxon>Liliopsida</taxon>
        <taxon>Poales</taxon>
        <taxon>Poaceae</taxon>
        <taxon>PACMAD clade</taxon>
        <taxon>Arundinoideae</taxon>
        <taxon>Arundineae</taxon>
        <taxon>Arundo</taxon>
    </lineage>
</organism>
<keyword evidence="1" id="KW-0472">Membrane</keyword>